<comment type="similarity">
    <text evidence="1 3">Belongs to the pseudouridine synthase RsuA family.</text>
</comment>
<dbReference type="SUPFAM" id="SSF55120">
    <property type="entry name" value="Pseudouridine synthase"/>
    <property type="match status" value="1"/>
</dbReference>
<accession>A0A1Y5RNN0</accession>
<dbReference type="InterPro" id="IPR042092">
    <property type="entry name" value="PsdUridine_s_RsuA/RluB/E/F_cat"/>
</dbReference>
<keyword evidence="7" id="KW-1185">Reference proteome</keyword>
<sequence length="226" mass="25341">MARLILLNKPYGVLSQFTDRGTEGSARQTLSDFVPVPGVYPAGRLDRDSEGLLLLTDDGRLQARIAEPRHKMAKTYWVQVEGEITEAQLVRLRQGVQLKDGMTKPAQAERMAPPENLWERDPPVRFRKSVPDCWISLTIREGRNRQVRRMTAAVGCPTLRLIRAQVGPWSLGGLQPGEWREIAVEDLAPVKQGQRPPRGGSEAPAQVGDPRARRARKPRFGKKPRS</sequence>
<keyword evidence="2 3" id="KW-0413">Isomerase</keyword>
<evidence type="ECO:0000313" key="6">
    <source>
        <dbReference type="EMBL" id="SLN21797.1"/>
    </source>
</evidence>
<dbReference type="GO" id="GO:0003723">
    <property type="term" value="F:RNA binding"/>
    <property type="evidence" value="ECO:0007669"/>
    <property type="project" value="InterPro"/>
</dbReference>
<organism evidence="6 7">
    <name type="scientific">Pseudoruegeria aquimaris</name>
    <dbReference type="NCBI Taxonomy" id="393663"/>
    <lineage>
        <taxon>Bacteria</taxon>
        <taxon>Pseudomonadati</taxon>
        <taxon>Pseudomonadota</taxon>
        <taxon>Alphaproteobacteria</taxon>
        <taxon>Rhodobacterales</taxon>
        <taxon>Roseobacteraceae</taxon>
        <taxon>Pseudoruegeria</taxon>
    </lineage>
</organism>
<dbReference type="OrthoDB" id="9807213at2"/>
<feature type="compositionally biased region" description="Basic residues" evidence="4">
    <location>
        <begin position="213"/>
        <end position="226"/>
    </location>
</feature>
<dbReference type="InterPro" id="IPR000748">
    <property type="entry name" value="PsdUridine_synth_RsuA/RluB/E/F"/>
</dbReference>
<dbReference type="PROSITE" id="PS01149">
    <property type="entry name" value="PSI_RSU"/>
    <property type="match status" value="1"/>
</dbReference>
<evidence type="ECO:0000256" key="3">
    <source>
        <dbReference type="RuleBase" id="RU003887"/>
    </source>
</evidence>
<proteinExistence type="inferred from homology"/>
<dbReference type="Proteomes" id="UP000193409">
    <property type="component" value="Unassembled WGS sequence"/>
</dbReference>
<dbReference type="InterPro" id="IPR020103">
    <property type="entry name" value="PsdUridine_synth_cat_dom_sf"/>
</dbReference>
<dbReference type="Gene3D" id="3.30.70.1560">
    <property type="entry name" value="Alpha-L RNA-binding motif"/>
    <property type="match status" value="1"/>
</dbReference>
<dbReference type="InterPro" id="IPR018496">
    <property type="entry name" value="PsdUridine_synth_RsuA/RluB_CS"/>
</dbReference>
<dbReference type="RefSeq" id="WP_085867393.1">
    <property type="nucleotide sequence ID" value="NZ_FWFQ01000004.1"/>
</dbReference>
<dbReference type="GO" id="GO:0001522">
    <property type="term" value="P:pseudouridine synthesis"/>
    <property type="evidence" value="ECO:0007669"/>
    <property type="project" value="InterPro"/>
</dbReference>
<dbReference type="AlphaFoldDB" id="A0A1Y5RNN0"/>
<dbReference type="InterPro" id="IPR050343">
    <property type="entry name" value="RsuA_PseudoU_synthase"/>
</dbReference>
<dbReference type="GO" id="GO:0140098">
    <property type="term" value="F:catalytic activity, acting on RNA"/>
    <property type="evidence" value="ECO:0007669"/>
    <property type="project" value="UniProtKB-ARBA"/>
</dbReference>
<dbReference type="PANTHER" id="PTHR47683">
    <property type="entry name" value="PSEUDOURIDINE SYNTHASE FAMILY PROTEIN-RELATED"/>
    <property type="match status" value="1"/>
</dbReference>
<protein>
    <recommendedName>
        <fullName evidence="3">Pseudouridine synthase</fullName>
        <ecNumber evidence="3">5.4.99.-</ecNumber>
    </recommendedName>
</protein>
<dbReference type="NCBIfam" id="TIGR00093">
    <property type="entry name" value="pseudouridine synthase"/>
    <property type="match status" value="1"/>
</dbReference>
<reference evidence="6 7" key="1">
    <citation type="submission" date="2017-03" db="EMBL/GenBank/DDBJ databases">
        <authorList>
            <person name="Afonso C.L."/>
            <person name="Miller P.J."/>
            <person name="Scott M.A."/>
            <person name="Spackman E."/>
            <person name="Goraichik I."/>
            <person name="Dimitrov K.M."/>
            <person name="Suarez D.L."/>
            <person name="Swayne D.E."/>
        </authorList>
    </citation>
    <scope>NUCLEOTIDE SEQUENCE [LARGE SCALE GENOMIC DNA]</scope>
    <source>
        <strain evidence="6 7">CECT 7680</strain>
    </source>
</reference>
<dbReference type="InterPro" id="IPR006145">
    <property type="entry name" value="PsdUridine_synth_RsuA/RluA"/>
</dbReference>
<dbReference type="EC" id="5.4.99.-" evidence="3"/>
<evidence type="ECO:0000256" key="4">
    <source>
        <dbReference type="SAM" id="MobiDB-lite"/>
    </source>
</evidence>
<dbReference type="GO" id="GO:0006364">
    <property type="term" value="P:rRNA processing"/>
    <property type="evidence" value="ECO:0007669"/>
    <property type="project" value="UniProtKB-ARBA"/>
</dbReference>
<dbReference type="GO" id="GO:0009982">
    <property type="term" value="F:pseudouridine synthase activity"/>
    <property type="evidence" value="ECO:0007669"/>
    <property type="project" value="InterPro"/>
</dbReference>
<dbReference type="Pfam" id="PF00849">
    <property type="entry name" value="PseudoU_synth_2"/>
    <property type="match status" value="1"/>
</dbReference>
<dbReference type="InterPro" id="IPR020094">
    <property type="entry name" value="TruA/RsuA/RluB/E/F_N"/>
</dbReference>
<evidence type="ECO:0000256" key="2">
    <source>
        <dbReference type="ARBA" id="ARBA00023235"/>
    </source>
</evidence>
<evidence type="ECO:0000313" key="7">
    <source>
        <dbReference type="Proteomes" id="UP000193409"/>
    </source>
</evidence>
<dbReference type="PANTHER" id="PTHR47683:SF2">
    <property type="entry name" value="RNA-BINDING S4 DOMAIN-CONTAINING PROTEIN"/>
    <property type="match status" value="1"/>
</dbReference>
<evidence type="ECO:0000259" key="5">
    <source>
        <dbReference type="Pfam" id="PF00849"/>
    </source>
</evidence>
<dbReference type="Gene3D" id="3.30.70.580">
    <property type="entry name" value="Pseudouridine synthase I, catalytic domain, N-terminal subdomain"/>
    <property type="match status" value="1"/>
</dbReference>
<dbReference type="EMBL" id="FWFQ01000004">
    <property type="protein sequence ID" value="SLN21797.1"/>
    <property type="molecule type" value="Genomic_DNA"/>
</dbReference>
<feature type="region of interest" description="Disordered" evidence="4">
    <location>
        <begin position="189"/>
        <end position="226"/>
    </location>
</feature>
<gene>
    <name evidence="6" type="primary">rluE</name>
    <name evidence="6" type="ORF">PSA7680_00830</name>
</gene>
<evidence type="ECO:0000256" key="1">
    <source>
        <dbReference type="ARBA" id="ARBA00008348"/>
    </source>
</evidence>
<name>A0A1Y5RNN0_9RHOB</name>
<feature type="domain" description="Pseudouridine synthase RsuA/RluA-like" evidence="5">
    <location>
        <begin position="4"/>
        <end position="153"/>
    </location>
</feature>